<reference evidence="9" key="1">
    <citation type="submission" date="2017-01" db="EMBL/GenBank/DDBJ databases">
        <authorList>
            <person name="Varghese N."/>
            <person name="Submissions S."/>
        </authorList>
    </citation>
    <scope>NUCLEOTIDE SEQUENCE [LARGE SCALE GENOMIC DNA]</scope>
    <source>
        <strain evidence="9">DSM 21054</strain>
    </source>
</reference>
<proteinExistence type="inferred from homology"/>
<keyword evidence="9" id="KW-1185">Reference proteome</keyword>
<evidence type="ECO:0000259" key="6">
    <source>
        <dbReference type="Pfam" id="PF07980"/>
    </source>
</evidence>
<evidence type="ECO:0000256" key="5">
    <source>
        <dbReference type="ARBA" id="ARBA00023237"/>
    </source>
</evidence>
<protein>
    <submittedName>
        <fullName evidence="8">SusD family protein</fullName>
    </submittedName>
</protein>
<feature type="domain" description="RagB/SusD" evidence="6">
    <location>
        <begin position="350"/>
        <end position="490"/>
    </location>
</feature>
<feature type="domain" description="SusD-like N-terminal" evidence="7">
    <location>
        <begin position="100"/>
        <end position="247"/>
    </location>
</feature>
<keyword evidence="5" id="KW-0998">Cell outer membrane</keyword>
<organism evidence="8 9">
    <name type="scientific">Filimonas lacunae</name>
    <dbReference type="NCBI Taxonomy" id="477680"/>
    <lineage>
        <taxon>Bacteria</taxon>
        <taxon>Pseudomonadati</taxon>
        <taxon>Bacteroidota</taxon>
        <taxon>Chitinophagia</taxon>
        <taxon>Chitinophagales</taxon>
        <taxon>Chitinophagaceae</taxon>
        <taxon>Filimonas</taxon>
    </lineage>
</organism>
<comment type="similarity">
    <text evidence="2">Belongs to the SusD family.</text>
</comment>
<dbReference type="CDD" id="cd08977">
    <property type="entry name" value="SusD"/>
    <property type="match status" value="1"/>
</dbReference>
<comment type="subcellular location">
    <subcellularLocation>
        <location evidence="1">Cell outer membrane</location>
    </subcellularLocation>
</comment>
<evidence type="ECO:0000256" key="1">
    <source>
        <dbReference type="ARBA" id="ARBA00004442"/>
    </source>
</evidence>
<dbReference type="Gene3D" id="1.25.40.390">
    <property type="match status" value="1"/>
</dbReference>
<keyword evidence="4" id="KW-0472">Membrane</keyword>
<dbReference type="EMBL" id="FTOR01000001">
    <property type="protein sequence ID" value="SIS64064.1"/>
    <property type="molecule type" value="Genomic_DNA"/>
</dbReference>
<evidence type="ECO:0000256" key="4">
    <source>
        <dbReference type="ARBA" id="ARBA00023136"/>
    </source>
</evidence>
<dbReference type="InterPro" id="IPR012944">
    <property type="entry name" value="SusD_RagB_dom"/>
</dbReference>
<name>A0A1N7KR68_9BACT</name>
<sequence length="490" mass="53941">MLYSNTFRISLISKIRKGKMFLPALATLFASQAMFSCKKALDPEVPASRTPAALVFNSNNTANSAVAGMYSTMSQSSTPVFNGVFTAFAGMSADEFTYTSTAKDSYNQFMANNLLTINNSDNYALWSNPYTIIYQANAIIEGLANAESKVSDSLKVQYTAEARFVRAFSHFYLTNMYGKVPLITTTNINVTATQARASVDEVYAKIIEDLTYAENNLAKDYKYSSTAGDRTRVNKWGAAAMLARVYLYRGDWTQAAKHASLVIDSAGLYSLVNISTSSPFYKNSAEAILQYYPLVTATNGTYEGTQFRPASATTTTVYNLRDTLLNSFETGDIRKTSWIMNYTPTGSAITYKVPLKYKNNSSTTSYTGGVLEQYTLLRLAEVYLIRAEALAYSNVAAGAIDLNKVRNRAGLGNVDPADQAALLKAVAHERQIELFAEFGHRWLDLKRTNTANALFSVLKPATWKATAVLYPVPEEASKSNPNLLPQNEGY</sequence>
<evidence type="ECO:0000313" key="9">
    <source>
        <dbReference type="Proteomes" id="UP000186917"/>
    </source>
</evidence>
<dbReference type="AlphaFoldDB" id="A0A1N7KR68"/>
<keyword evidence="3" id="KW-0732">Signal</keyword>
<evidence type="ECO:0000256" key="2">
    <source>
        <dbReference type="ARBA" id="ARBA00006275"/>
    </source>
</evidence>
<dbReference type="InterPro" id="IPR033985">
    <property type="entry name" value="SusD-like_N"/>
</dbReference>
<dbReference type="Proteomes" id="UP000186917">
    <property type="component" value="Unassembled WGS sequence"/>
</dbReference>
<dbReference type="InterPro" id="IPR011990">
    <property type="entry name" value="TPR-like_helical_dom_sf"/>
</dbReference>
<accession>A0A1N7KR68</accession>
<evidence type="ECO:0000259" key="7">
    <source>
        <dbReference type="Pfam" id="PF14322"/>
    </source>
</evidence>
<dbReference type="SUPFAM" id="SSF48452">
    <property type="entry name" value="TPR-like"/>
    <property type="match status" value="1"/>
</dbReference>
<evidence type="ECO:0000256" key="3">
    <source>
        <dbReference type="ARBA" id="ARBA00022729"/>
    </source>
</evidence>
<gene>
    <name evidence="8" type="ORF">SAMN05421788_101371</name>
</gene>
<dbReference type="GO" id="GO:0009279">
    <property type="term" value="C:cell outer membrane"/>
    <property type="evidence" value="ECO:0007669"/>
    <property type="project" value="UniProtKB-SubCell"/>
</dbReference>
<dbReference type="STRING" id="477680.SAMN05421788_101371"/>
<evidence type="ECO:0000313" key="8">
    <source>
        <dbReference type="EMBL" id="SIS64064.1"/>
    </source>
</evidence>
<dbReference type="Pfam" id="PF07980">
    <property type="entry name" value="SusD_RagB"/>
    <property type="match status" value="1"/>
</dbReference>
<dbReference type="OrthoDB" id="625727at2"/>
<dbReference type="Pfam" id="PF14322">
    <property type="entry name" value="SusD-like_3"/>
    <property type="match status" value="1"/>
</dbReference>